<dbReference type="InterPro" id="IPR051227">
    <property type="entry name" value="CS_glycosyltransferase"/>
</dbReference>
<dbReference type="Pfam" id="PF05679">
    <property type="entry name" value="CHGN"/>
    <property type="match status" value="1"/>
</dbReference>
<comment type="similarity">
    <text evidence="2 9">Belongs to the chondroitin N-acetylgalactosaminyltransferase family.</text>
</comment>
<keyword evidence="3 9" id="KW-0808">Transferase</keyword>
<protein>
    <recommendedName>
        <fullName evidence="9">Hexosyltransferase</fullName>
        <ecNumber evidence="9">2.4.1.-</ecNumber>
    </recommendedName>
</protein>
<evidence type="ECO:0000256" key="3">
    <source>
        <dbReference type="ARBA" id="ARBA00022679"/>
    </source>
</evidence>
<dbReference type="Gene3D" id="3.90.550.50">
    <property type="match status" value="1"/>
</dbReference>
<keyword evidence="4 9" id="KW-0812">Transmembrane</keyword>
<evidence type="ECO:0000256" key="2">
    <source>
        <dbReference type="ARBA" id="ARBA00009239"/>
    </source>
</evidence>
<keyword evidence="6 9" id="KW-1133">Transmembrane helix</keyword>
<keyword evidence="8 9" id="KW-0472">Membrane</keyword>
<feature type="transmembrane region" description="Helical" evidence="9">
    <location>
        <begin position="12"/>
        <end position="30"/>
    </location>
</feature>
<keyword evidence="10" id="KW-1185">Reference proteome</keyword>
<reference evidence="11" key="1">
    <citation type="submission" date="2025-08" db="UniProtKB">
        <authorList>
            <consortium name="RefSeq"/>
        </authorList>
    </citation>
    <scope>IDENTIFICATION</scope>
    <source>
        <tissue evidence="11">Whole Larva</tissue>
    </source>
</reference>
<comment type="subcellular location">
    <subcellularLocation>
        <location evidence="1 9">Golgi apparatus</location>
        <location evidence="1 9">Golgi stack membrane</location>
        <topology evidence="1 9">Single-pass type II membrane protein</topology>
    </subcellularLocation>
</comment>
<evidence type="ECO:0000313" key="11">
    <source>
        <dbReference type="RefSeq" id="XP_017781702.1"/>
    </source>
</evidence>
<dbReference type="InterPro" id="IPR008428">
    <property type="entry name" value="Chond_GalNAc"/>
</dbReference>
<dbReference type="GeneID" id="108566364"/>
<gene>
    <name evidence="11" type="primary">LOC108566364</name>
</gene>
<keyword evidence="7 9" id="KW-0333">Golgi apparatus</keyword>
<dbReference type="Proteomes" id="UP000695000">
    <property type="component" value="Unplaced"/>
</dbReference>
<accession>A0ABM1N4F2</accession>
<evidence type="ECO:0000256" key="5">
    <source>
        <dbReference type="ARBA" id="ARBA00022968"/>
    </source>
</evidence>
<name>A0ABM1N4F2_NICVS</name>
<organism evidence="10 11">
    <name type="scientific">Nicrophorus vespilloides</name>
    <name type="common">Boreal carrion beetle</name>
    <dbReference type="NCBI Taxonomy" id="110193"/>
    <lineage>
        <taxon>Eukaryota</taxon>
        <taxon>Metazoa</taxon>
        <taxon>Ecdysozoa</taxon>
        <taxon>Arthropoda</taxon>
        <taxon>Hexapoda</taxon>
        <taxon>Insecta</taxon>
        <taxon>Pterygota</taxon>
        <taxon>Neoptera</taxon>
        <taxon>Endopterygota</taxon>
        <taxon>Coleoptera</taxon>
        <taxon>Polyphaga</taxon>
        <taxon>Staphyliniformia</taxon>
        <taxon>Silphidae</taxon>
        <taxon>Nicrophorinae</taxon>
        <taxon>Nicrophorus</taxon>
    </lineage>
</organism>
<evidence type="ECO:0000256" key="6">
    <source>
        <dbReference type="ARBA" id="ARBA00022989"/>
    </source>
</evidence>
<dbReference type="RefSeq" id="XP_017781702.1">
    <property type="nucleotide sequence ID" value="XM_017926213.1"/>
</dbReference>
<keyword evidence="5 9" id="KW-0735">Signal-anchor</keyword>
<evidence type="ECO:0000256" key="1">
    <source>
        <dbReference type="ARBA" id="ARBA00004447"/>
    </source>
</evidence>
<evidence type="ECO:0000256" key="8">
    <source>
        <dbReference type="ARBA" id="ARBA00023136"/>
    </source>
</evidence>
<proteinExistence type="inferred from homology"/>
<dbReference type="PANTHER" id="PTHR12369">
    <property type="entry name" value="CHONDROITIN SYNTHASE"/>
    <property type="match status" value="1"/>
</dbReference>
<evidence type="ECO:0000256" key="4">
    <source>
        <dbReference type="ARBA" id="ARBA00022692"/>
    </source>
</evidence>
<dbReference type="PANTHER" id="PTHR12369:SF13">
    <property type="entry name" value="HEXOSYLTRANSFERASE"/>
    <property type="match status" value="1"/>
</dbReference>
<dbReference type="EC" id="2.4.1.-" evidence="9"/>
<sequence length="739" mass="86286">MSLKKYTRMCLWNSCFMLGIIIGMFLNLSITDFECTNYLLEHRRVDFNYSTIKTVWVTNVTRKSTKKPTQLIRPRYYSTELGIKEKLFIGVLTSEEKITSLAVHVNKTVNHLVDKVKFFITAQHKIKRKFNYSGLVGFTDTRNRYRPFQIIKYIGDNYLQDYDYYFLMNDYDYLNARKLKETVEGISVSMNVYMGNPVHGSSYCNLDSGILLSNSVLGAMMEHLDWCVMNAVTDNHSQNIGRCVYYSTKLECQKEIQGQKLPSYELKRFVLTDNMHRLTKEKEFNEAVTVFPLIQGHDHHLLHSYYSKERLVALRKEIIELEAGLPEDWPAGERKGAIPATRFDLPKQYYFNTTHMFFPDDSTIIRKHTKGDSEDINSVISHVKAKVEHLHSGKYQFRRLVNGYRSFDLSRGMDYKLDIGFRDLFTGKEVIKRFEVCKPLGNVEFIPAPYVTENNRVTLLLPVEETETEQVKKFIDCYSKTIMERREKTLLMLVFLYQANTTSKGKEDVFGEIKEIAVRLSNKYKSEDTKIAWVSIRLPQSEDFIDLANYGSLNFALIDLALKKIGLDSLILIVDAYSEFTYDFLNRVRMNTIGNFQIFSPIPFRFYNPTVTQMQGKELHKNAGHFDNQEYRYLSFYAKDYVFARKQSKHLIPLIRVDNDTASVLTEETKHFSNVFEMFVKFSAQEVHCLRAPEISLKVMYHEEPDESKGNWFMGTQAQLSKLVLQKAEELQLDNYKND</sequence>
<evidence type="ECO:0000256" key="9">
    <source>
        <dbReference type="RuleBase" id="RU364016"/>
    </source>
</evidence>
<evidence type="ECO:0000256" key="7">
    <source>
        <dbReference type="ARBA" id="ARBA00023034"/>
    </source>
</evidence>
<evidence type="ECO:0000313" key="10">
    <source>
        <dbReference type="Proteomes" id="UP000695000"/>
    </source>
</evidence>